<evidence type="ECO:0000313" key="2">
    <source>
        <dbReference type="Proteomes" id="UP000827872"/>
    </source>
</evidence>
<comment type="caution">
    <text evidence="1">The sequence shown here is derived from an EMBL/GenBank/DDBJ whole genome shotgun (WGS) entry which is preliminary data.</text>
</comment>
<dbReference type="EMBL" id="CM037615">
    <property type="protein sequence ID" value="KAH8014528.1"/>
    <property type="molecule type" value="Genomic_DNA"/>
</dbReference>
<protein>
    <submittedName>
        <fullName evidence="1">Uncharacterized protein</fullName>
    </submittedName>
</protein>
<name>A0ACB8G540_9SAUR</name>
<dbReference type="Proteomes" id="UP000827872">
    <property type="component" value="Linkage Group LG02"/>
</dbReference>
<keyword evidence="2" id="KW-1185">Reference proteome</keyword>
<gene>
    <name evidence="1" type="ORF">K3G42_029661</name>
</gene>
<evidence type="ECO:0000313" key="1">
    <source>
        <dbReference type="EMBL" id="KAH8014528.1"/>
    </source>
</evidence>
<sequence length="279" mass="31130">MPRKWDTVLSSEEESDGTVSSRRPPEETAGEGDSSPERGRSPVSSAGESRTKASRKKNVASRQKEEARKMAAVRRDGAGEAPNSPLCLGVPGQGSDAALILPEDQSQSLAESQAEGKLSLKDLKSEIFSYVKGAFQQEKATMREEMLAMYREQLCREPSSPPHSSRASPPRHTIRENKRMNPVWQTKAALKKPRLSPAIGADDSSDSDSHSREEGEVLSDTEDLEEIQGQTFQQSFSQAKRDFRRPYWNQGRQQFKKGFMPRKQQGNDRSFQDSRNSKA</sequence>
<proteinExistence type="predicted"/>
<reference evidence="1" key="1">
    <citation type="submission" date="2021-08" db="EMBL/GenBank/DDBJ databases">
        <title>The first chromosome-level gecko genome reveals the dynamic sex chromosomes of Neotropical dwarf geckos (Sphaerodactylidae: Sphaerodactylus).</title>
        <authorList>
            <person name="Pinto B.J."/>
            <person name="Keating S.E."/>
            <person name="Gamble T."/>
        </authorList>
    </citation>
    <scope>NUCLEOTIDE SEQUENCE</scope>
    <source>
        <strain evidence="1">TG3544</strain>
    </source>
</reference>
<organism evidence="1 2">
    <name type="scientific">Sphaerodactylus townsendi</name>
    <dbReference type="NCBI Taxonomy" id="933632"/>
    <lineage>
        <taxon>Eukaryota</taxon>
        <taxon>Metazoa</taxon>
        <taxon>Chordata</taxon>
        <taxon>Craniata</taxon>
        <taxon>Vertebrata</taxon>
        <taxon>Euteleostomi</taxon>
        <taxon>Lepidosauria</taxon>
        <taxon>Squamata</taxon>
        <taxon>Bifurcata</taxon>
        <taxon>Gekkota</taxon>
        <taxon>Sphaerodactylidae</taxon>
        <taxon>Sphaerodactylus</taxon>
    </lineage>
</organism>
<accession>A0ACB8G540</accession>